<accession>A0A835P0D8</accession>
<feature type="compositionally biased region" description="Basic and acidic residues" evidence="1">
    <location>
        <begin position="1573"/>
        <end position="1588"/>
    </location>
</feature>
<feature type="compositionally biased region" description="Low complexity" evidence="1">
    <location>
        <begin position="1960"/>
        <end position="1978"/>
    </location>
</feature>
<dbReference type="InterPro" id="IPR032764">
    <property type="entry name" value="Tankyrase-bd_C"/>
</dbReference>
<dbReference type="EMBL" id="JADDUC010000008">
    <property type="protein sequence ID" value="KAG0132410.1"/>
    <property type="molecule type" value="Genomic_DNA"/>
</dbReference>
<feature type="region of interest" description="Disordered" evidence="1">
    <location>
        <begin position="903"/>
        <end position="979"/>
    </location>
</feature>
<sequence length="2260" mass="252441">PRAAPSPWVLIEPLVHADSSGRCSLFNSQVAGSIWKGKDHSSKSFMEQEILLCAVGCLENRGDWNNSTGRAVEFSPQQPVLNPNHSPRNDHSLFSLGGKERVRSSSSSKERCRSTGSFESKHPFHLVGGWELPGAEWAVSSSSRLDPVPAQSSGKRPCSKRAIPARRWMAKIEEKEVSCMLLFESQPNFVGEEFHSSFSLLECFSSVECVIPTMATRVEINSALASLTAVPDLAELRAEEKAQRVYVSVLSDASNKAKEASASLTLEENKKFGNSLRSATMPSLGSRPRLFPKPFCKEKSSDTFANVKPPVPAFRSSSMVRKTTEETSSVKMLSGNVPPLLDQKAIDTENQADSDMVTNVTFYTGPSANTVILFEPAVPEQAKVSLAQEKRGFTALQSKDLQGSVRPAETPRNPDGSLHRQMSFSSSLRPNLLKTSEKKDAREVHPGEKNKDDANNFNNKVDFSVDVQQRAKHRPVSAIFLESLRDQKHHTVEASEEKSPAEKSGVRKPRPLSMDLTAKFEHKDLSSCKKAGSSHESKENVSIIAFTDVGSQEQSETGPKHEETDFNKSSSSKTNLKCSSQDIGILNNGKYTWETKLKSKSEQIETKPEIIINLHGPERSPETTSESRTNKGGKRPDQKEQYTLLSCESPAASSEKENNIFRGSVKKHISLFTLENPSATVDTELLPAAAEKESRCVTIQQRIKELTTENPDVKGGNLRRSLQSRPLSADLTKMFSTPISGGEAKPEKPGEAGADSVHDLQENPKLLINPSLDLCQSPQHLPEQLRQQSVPGKMGIYCGSFRLSLFLSNISNKELKLTHGTDFPEAFSPGKSWKSRQVLKITNKPDQLERKGSFLGDGQHFSQQSETSVSFTSNFEKKLNPALLEKPLIKTVRATLFEHNVQKHNVVSEHSGADPAPKRNQEPEAKQDLLVSGHSRRSWMGEGEETTPPKEHYKQPDPSKHPAHVEKSPKPACSSEDKKMSLGIILEKSLVEKSEKATPKNPDNSQIYQRIEPRYEIFQTCGERALSEAITMAPEKKAMTLRARKSSVKENKTDEDVVPTGQSVKASSHTLYLKEDNVTSEAREAKVLTSKAVLREPAGILSSGCTLPERKRDSDKTESEPLFISEKIPYSTSRSKGLGMSEKVNKLHAQIKGDKSEVSSAEKSERINVVKCSSEKRSFRAGGTDIHEFRTNLDREVISTSVNKHGAQASVLASGQYFKSSSSHTPDTKGLNVTEEESGAFGLRKSLDLNCKEQDLSLACMAPENSEKLRGADPEDKVRRSRSSVSDLKISERWRRRTLPQESLKVEEVVWLTPENIKKLSRTDSLQLNESSLKKRSKKIKDGVEGSEANQAVLGSPDDYMKHQSSVFEPKATYFAVTYQVPGIKKEKSFVGAPSASEINTVPGSSEGAAINLDPVSPGRSKPLLQQPNKNVSSSACREDSWEVHNKDWVKEDEKDAVFSKNVALGNIHVYRKDNQQHHEKGLDHSKEKIIDVDAFLLKHDLENTAQADLKSGRRKISYHEPRSPPRSTQVRRDSEQGPLKKSDSNSDLPARKAEDGYRSQILDIDALMAEYKEESAKASKVQEKLSEELGSLSREKSKNKRNVSDRMTLTYSWNEWKSGSDHYSVNNKPGERAEEQHRPEKLILNEKSKEKLELRSPDFDKQKSKDRKVSPPYWGNPSSIFPEKFVNSPVEFARKKTFIVDEGEEVNLTSRNQGAKFVIEKVQPINAVSTEQRLEVNLASKLSLKTDDGFLQKKLVTKEVSPEGEWSKNIVRSSTLRSKDSTNKMCEGESFKNKTDWRSCMSGFGTVPADLRRSYSEKCRQGRDSLPLMQDMRARKDLHRSRPSFPLESVENSWKHKVSAQSDPFFHEDKKDQLRQCFSRQPPGAKDTDTLVQEPDSQYGTWSEQRHSGDSFVGESPSLDNEVVSGRKQPPGSHPSSLSLQTEPPSLAEHHDFSKDQRSTSLDRSSTDLDSTDGTDLPPAGDTLPEDKSSYFSFIDHTAVLDSSALKTRVQLSKKRRCRAPASHSLRRSRGLDLENRFSLTEETDNGWMFKDSTEEKKTMQQEDSEEEDKIQHTPRSSSVQAQRLPVFPGMDHSVLKAQLRKRQESESTGDMGSAQLFKSPKAQLGTPGSRVLPSSVEKEERSEEKSPQWLKELKSKKRQSHYENQKSCFNSYKLLFRMKFVEGESGRTNHVYCHIEKGNLIIFCKMHSPGREVIPVFLRLNQENVEERKRRVESSPHLAELLGLHSPHPAEGSSAYKP</sequence>
<feature type="compositionally biased region" description="Polar residues" evidence="1">
    <location>
        <begin position="1606"/>
        <end position="1628"/>
    </location>
</feature>
<evidence type="ECO:0000313" key="5">
    <source>
        <dbReference type="Proteomes" id="UP000618051"/>
    </source>
</evidence>
<feature type="region of interest" description="Disordered" evidence="1">
    <location>
        <begin position="1879"/>
        <end position="1989"/>
    </location>
</feature>
<proteinExistence type="predicted"/>
<feature type="region of interest" description="Disordered" evidence="1">
    <location>
        <begin position="395"/>
        <end position="458"/>
    </location>
</feature>
<feature type="compositionally biased region" description="Basic and acidic residues" evidence="1">
    <location>
        <begin position="947"/>
        <end position="979"/>
    </location>
</feature>
<reference evidence="4" key="3">
    <citation type="submission" date="2022-01" db="EMBL/GenBank/DDBJ databases">
        <authorList>
            <person name="Rubenstein D.R."/>
        </authorList>
    </citation>
    <scope>NUCLEOTIDE SEQUENCE</scope>
    <source>
        <strain evidence="4">SS15</strain>
        <tissue evidence="4">Liver</tissue>
    </source>
</reference>
<comment type="caution">
    <text evidence="3">The sequence shown here is derived from an EMBL/GenBank/DDBJ whole genome shotgun (WGS) entry which is preliminary data.</text>
</comment>
<feature type="compositionally biased region" description="Basic and acidic residues" evidence="1">
    <location>
        <begin position="98"/>
        <end position="113"/>
    </location>
</feature>
<dbReference type="OrthoDB" id="9950932at2759"/>
<feature type="domain" description="Tankyrase 1-binding protein C-terminal" evidence="2">
    <location>
        <begin position="1990"/>
        <end position="2159"/>
    </location>
</feature>
<feature type="region of interest" description="Disordered" evidence="1">
    <location>
        <begin position="1513"/>
        <end position="1560"/>
    </location>
</feature>
<feature type="compositionally biased region" description="Polar residues" evidence="1">
    <location>
        <begin position="69"/>
        <end position="86"/>
    </location>
</feature>
<evidence type="ECO:0000256" key="1">
    <source>
        <dbReference type="SAM" id="MobiDB-lite"/>
    </source>
</evidence>
<reference evidence="3" key="1">
    <citation type="submission" date="2020-10" db="EMBL/GenBank/DDBJ databases">
        <title>Feather gene expression reveals the developmental basis of iridescence in African starlings.</title>
        <authorList>
            <person name="Rubenstein D.R."/>
        </authorList>
    </citation>
    <scope>NUCLEOTIDE SEQUENCE</scope>
    <source>
        <strain evidence="3">SS15</strain>
        <tissue evidence="3">Liver</tissue>
    </source>
</reference>
<feature type="region of interest" description="Disordered" evidence="1">
    <location>
        <begin position="69"/>
        <end position="117"/>
    </location>
</feature>
<feature type="compositionally biased region" description="Basic and acidic residues" evidence="1">
    <location>
        <begin position="744"/>
        <end position="757"/>
    </location>
</feature>
<reference evidence="4 5" key="2">
    <citation type="journal article" date="2021" name="J. Hered.">
        <title>Feather Gene Expression Elucidates the Developmental Basis of Plumage Iridescence in African Starlings.</title>
        <authorList>
            <person name="Rubenstein D.R."/>
            <person name="Corvelo A."/>
            <person name="MacManes M.D."/>
            <person name="Maia R."/>
            <person name="Narzisi G."/>
            <person name="Rousaki A."/>
            <person name="Vandenabeele P."/>
            <person name="Shawkey M.D."/>
            <person name="Solomon J."/>
        </authorList>
    </citation>
    <scope>NUCLEOTIDE SEQUENCE [LARGE SCALE GENOMIC DNA]</scope>
    <source>
        <strain evidence="4">SS15</strain>
    </source>
</reference>
<dbReference type="EMBL" id="JADDUC020000020">
    <property type="protein sequence ID" value="KAI1233055.1"/>
    <property type="molecule type" value="Genomic_DNA"/>
</dbReference>
<feature type="region of interest" description="Disordered" evidence="1">
    <location>
        <begin position="2046"/>
        <end position="2083"/>
    </location>
</feature>
<feature type="region of interest" description="Disordered" evidence="1">
    <location>
        <begin position="1573"/>
        <end position="1676"/>
    </location>
</feature>
<feature type="region of interest" description="Disordered" evidence="1">
    <location>
        <begin position="602"/>
        <end position="641"/>
    </location>
</feature>
<feature type="non-terminal residue" evidence="3">
    <location>
        <position position="2260"/>
    </location>
</feature>
<organism evidence="3">
    <name type="scientific">Lamprotornis superbus</name>
    <dbReference type="NCBI Taxonomy" id="245042"/>
    <lineage>
        <taxon>Eukaryota</taxon>
        <taxon>Metazoa</taxon>
        <taxon>Chordata</taxon>
        <taxon>Craniata</taxon>
        <taxon>Vertebrata</taxon>
        <taxon>Euteleostomi</taxon>
        <taxon>Archelosauria</taxon>
        <taxon>Archosauria</taxon>
        <taxon>Dinosauria</taxon>
        <taxon>Saurischia</taxon>
        <taxon>Theropoda</taxon>
        <taxon>Coelurosauria</taxon>
        <taxon>Aves</taxon>
        <taxon>Neognathae</taxon>
        <taxon>Neoaves</taxon>
        <taxon>Telluraves</taxon>
        <taxon>Australaves</taxon>
        <taxon>Passeriformes</taxon>
        <taxon>Sturnidae</taxon>
        <taxon>Lamprotornis</taxon>
    </lineage>
</organism>
<feature type="compositionally biased region" description="Polar residues" evidence="1">
    <location>
        <begin position="1935"/>
        <end position="1945"/>
    </location>
</feature>
<evidence type="ECO:0000313" key="3">
    <source>
        <dbReference type="EMBL" id="KAG0132410.1"/>
    </source>
</evidence>
<feature type="compositionally biased region" description="Basic and acidic residues" evidence="1">
    <location>
        <begin position="1630"/>
        <end position="1670"/>
    </location>
</feature>
<feature type="region of interest" description="Disordered" evidence="1">
    <location>
        <begin position="2232"/>
        <end position="2260"/>
    </location>
</feature>
<dbReference type="Pfam" id="PF15327">
    <property type="entry name" value="Tankyrase_bdg_C"/>
    <property type="match status" value="1"/>
</dbReference>
<protein>
    <recommendedName>
        <fullName evidence="2">Tankyrase 1-binding protein C-terminal domain-containing protein</fullName>
    </recommendedName>
</protein>
<feature type="compositionally biased region" description="Basic and acidic residues" evidence="1">
    <location>
        <begin position="2138"/>
        <end position="2148"/>
    </location>
</feature>
<dbReference type="PANTHER" id="PTHR22042:SF3">
    <property type="entry name" value="RIKEN CDNA 2900026A02 GENE"/>
    <property type="match status" value="1"/>
</dbReference>
<feature type="region of interest" description="Disordered" evidence="1">
    <location>
        <begin position="549"/>
        <end position="576"/>
    </location>
</feature>
<dbReference type="PANTHER" id="PTHR22042">
    <property type="entry name" value="TANKYRASE 1 BINDING PROTEIN"/>
    <property type="match status" value="1"/>
</dbReference>
<feature type="region of interest" description="Disordered" evidence="1">
    <location>
        <begin position="489"/>
        <end position="509"/>
    </location>
</feature>
<feature type="region of interest" description="Disordered" evidence="1">
    <location>
        <begin position="2101"/>
        <end position="2159"/>
    </location>
</feature>
<feature type="compositionally biased region" description="Basic and acidic residues" evidence="1">
    <location>
        <begin position="1531"/>
        <end position="1558"/>
    </location>
</feature>
<feature type="compositionally biased region" description="Basic and acidic residues" evidence="1">
    <location>
        <begin position="916"/>
        <end position="927"/>
    </location>
</feature>
<dbReference type="Proteomes" id="UP000618051">
    <property type="component" value="Unassembled WGS sequence"/>
</dbReference>
<gene>
    <name evidence="4" type="ORF">IHE44_0006248</name>
    <name evidence="3" type="ORF">IHE44_013292</name>
</gene>
<dbReference type="InterPro" id="IPR040006">
    <property type="entry name" value="TNKS1BP1-like"/>
</dbReference>
<feature type="compositionally biased region" description="Basic and acidic residues" evidence="1">
    <location>
        <begin position="2053"/>
        <end position="2062"/>
    </location>
</feature>
<name>A0A835P0D8_9PASS</name>
<feature type="compositionally biased region" description="Polar residues" evidence="1">
    <location>
        <begin position="420"/>
        <end position="429"/>
    </location>
</feature>
<dbReference type="SMART" id="SM01319">
    <property type="entry name" value="Tankyrase_bdg_C"/>
    <property type="match status" value="1"/>
</dbReference>
<keyword evidence="5" id="KW-1185">Reference proteome</keyword>
<evidence type="ECO:0000313" key="4">
    <source>
        <dbReference type="EMBL" id="KAI1233055.1"/>
    </source>
</evidence>
<feature type="compositionally biased region" description="Basic and acidic residues" evidence="1">
    <location>
        <begin position="489"/>
        <end position="505"/>
    </location>
</feature>
<feature type="compositionally biased region" description="Basic and acidic residues" evidence="1">
    <location>
        <begin position="1949"/>
        <end position="1959"/>
    </location>
</feature>
<feature type="region of interest" description="Disordered" evidence="1">
    <location>
        <begin position="735"/>
        <end position="757"/>
    </location>
</feature>
<feature type="compositionally biased region" description="Basic and acidic residues" evidence="1">
    <location>
        <begin position="435"/>
        <end position="454"/>
    </location>
</feature>
<evidence type="ECO:0000259" key="2">
    <source>
        <dbReference type="SMART" id="SM01319"/>
    </source>
</evidence>
<feature type="region of interest" description="Disordered" evidence="1">
    <location>
        <begin position="1041"/>
        <end position="1062"/>
    </location>
</feature>